<dbReference type="EMBL" id="LR796495">
    <property type="protein sequence ID" value="CAB4148227.1"/>
    <property type="molecule type" value="Genomic_DNA"/>
</dbReference>
<evidence type="ECO:0000313" key="2">
    <source>
        <dbReference type="EMBL" id="CAB4148227.1"/>
    </source>
</evidence>
<dbReference type="PROSITE" id="PS51257">
    <property type="entry name" value="PROKAR_LIPOPROTEIN"/>
    <property type="match status" value="1"/>
</dbReference>
<accession>A0A6J5MR41</accession>
<protein>
    <submittedName>
        <fullName evidence="2">Uncharacterized protein</fullName>
    </submittedName>
</protein>
<sequence length="147" mass="17086">MTNKLTILFILFAIVSCKTSKVESQKSIIKIDTFRTEKIVHIYNSVKDTLIIENPCDSSGILTRFYSKITIPQGKIIIRSYKGSIKATIDIDSIKNVYEKQYQSKLKENEHITFERIVKEVIPTWAILTMLIQGLLISVWVYFKFIY</sequence>
<evidence type="ECO:0000256" key="1">
    <source>
        <dbReference type="SAM" id="Phobius"/>
    </source>
</evidence>
<feature type="transmembrane region" description="Helical" evidence="1">
    <location>
        <begin position="122"/>
        <end position="143"/>
    </location>
</feature>
<gene>
    <name evidence="2" type="ORF">UFOVP520_6</name>
</gene>
<keyword evidence="1" id="KW-0472">Membrane</keyword>
<keyword evidence="1" id="KW-0812">Transmembrane</keyword>
<proteinExistence type="predicted"/>
<reference evidence="2" key="1">
    <citation type="submission" date="2020-04" db="EMBL/GenBank/DDBJ databases">
        <authorList>
            <person name="Chiriac C."/>
            <person name="Salcher M."/>
            <person name="Ghai R."/>
            <person name="Kavagutti S V."/>
        </authorList>
    </citation>
    <scope>NUCLEOTIDE SEQUENCE</scope>
</reference>
<organism evidence="2">
    <name type="scientific">uncultured Caudovirales phage</name>
    <dbReference type="NCBI Taxonomy" id="2100421"/>
    <lineage>
        <taxon>Viruses</taxon>
        <taxon>Duplodnaviria</taxon>
        <taxon>Heunggongvirae</taxon>
        <taxon>Uroviricota</taxon>
        <taxon>Caudoviricetes</taxon>
        <taxon>Peduoviridae</taxon>
        <taxon>Maltschvirus</taxon>
        <taxon>Maltschvirus maltsch</taxon>
    </lineage>
</organism>
<name>A0A6J5MR41_9CAUD</name>
<keyword evidence="1" id="KW-1133">Transmembrane helix</keyword>